<keyword evidence="1" id="KW-1133">Transmembrane helix</keyword>
<organism evidence="2">
    <name type="scientific">viral metagenome</name>
    <dbReference type="NCBI Taxonomy" id="1070528"/>
    <lineage>
        <taxon>unclassified sequences</taxon>
        <taxon>metagenomes</taxon>
        <taxon>organismal metagenomes</taxon>
    </lineage>
</organism>
<proteinExistence type="predicted"/>
<keyword evidence="1" id="KW-0812">Transmembrane</keyword>
<dbReference type="AlphaFoldDB" id="A0A6C0JBR2"/>
<evidence type="ECO:0000256" key="1">
    <source>
        <dbReference type="SAM" id="Phobius"/>
    </source>
</evidence>
<name>A0A6C0JBR2_9ZZZZ</name>
<reference evidence="2" key="1">
    <citation type="journal article" date="2020" name="Nature">
        <title>Giant virus diversity and host interactions through global metagenomics.</title>
        <authorList>
            <person name="Schulz F."/>
            <person name="Roux S."/>
            <person name="Paez-Espino D."/>
            <person name="Jungbluth S."/>
            <person name="Walsh D.A."/>
            <person name="Denef V.J."/>
            <person name="McMahon K.D."/>
            <person name="Konstantinidis K.T."/>
            <person name="Eloe-Fadrosh E.A."/>
            <person name="Kyrpides N.C."/>
            <person name="Woyke T."/>
        </authorList>
    </citation>
    <scope>NUCLEOTIDE SEQUENCE</scope>
    <source>
        <strain evidence="2">GVMAG-M-3300025880-56</strain>
    </source>
</reference>
<sequence>MSRNINIINNTDHIIYANYTGSAYYKRWTYIQSGSVKTMYGTITTNYPIKLSTSKSANGMFYDEKVDKGGTITIKDNNNVTFKKISDEEFEKLKIIDKKKKDESDATMVTFGYIILGLGIAGFLGFSWNS</sequence>
<protein>
    <submittedName>
        <fullName evidence="2">Uncharacterized protein</fullName>
    </submittedName>
</protein>
<feature type="transmembrane region" description="Helical" evidence="1">
    <location>
        <begin position="108"/>
        <end position="128"/>
    </location>
</feature>
<keyword evidence="1" id="KW-0472">Membrane</keyword>
<evidence type="ECO:0000313" key="2">
    <source>
        <dbReference type="EMBL" id="QHU01997.1"/>
    </source>
</evidence>
<accession>A0A6C0JBR2</accession>
<dbReference type="EMBL" id="MN740351">
    <property type="protein sequence ID" value="QHU01997.1"/>
    <property type="molecule type" value="Genomic_DNA"/>
</dbReference>